<feature type="transmembrane region" description="Helical" evidence="1">
    <location>
        <begin position="46"/>
        <end position="79"/>
    </location>
</feature>
<dbReference type="Proteomes" id="UP000590964">
    <property type="component" value="Unassembled WGS sequence"/>
</dbReference>
<name>A0A7J4JZB3_9ARCH</name>
<dbReference type="EMBL" id="JAGVWB010000002">
    <property type="protein sequence ID" value="MBS3057812.1"/>
    <property type="molecule type" value="Genomic_DNA"/>
</dbReference>
<feature type="transmembrane region" description="Helical" evidence="1">
    <location>
        <begin position="99"/>
        <end position="116"/>
    </location>
</feature>
<gene>
    <name evidence="2" type="ORF">HA222_03015</name>
    <name evidence="3" type="ORF">HA227_05265</name>
    <name evidence="4" type="ORF">J4478_00235</name>
</gene>
<accession>A0A7J4JZB3</accession>
<evidence type="ECO:0000313" key="4">
    <source>
        <dbReference type="EMBL" id="MBS3057812.1"/>
    </source>
</evidence>
<evidence type="ECO:0000256" key="1">
    <source>
        <dbReference type="SAM" id="Phobius"/>
    </source>
</evidence>
<dbReference type="Proteomes" id="UP000527315">
    <property type="component" value="Unassembled WGS sequence"/>
</dbReference>
<dbReference type="EMBL" id="DUFJ01000116">
    <property type="protein sequence ID" value="HIH33627.1"/>
    <property type="molecule type" value="Genomic_DNA"/>
</dbReference>
<evidence type="ECO:0000313" key="6">
    <source>
        <dbReference type="Proteomes" id="UP000590964"/>
    </source>
</evidence>
<evidence type="ECO:0000313" key="3">
    <source>
        <dbReference type="EMBL" id="HIH33627.1"/>
    </source>
</evidence>
<proteinExistence type="predicted"/>
<dbReference type="EMBL" id="DUFW01000048">
    <property type="protein sequence ID" value="HIH21605.1"/>
    <property type="molecule type" value="Genomic_DNA"/>
</dbReference>
<keyword evidence="1" id="KW-1133">Transmembrane helix</keyword>
<evidence type="ECO:0000313" key="5">
    <source>
        <dbReference type="Proteomes" id="UP000527315"/>
    </source>
</evidence>
<reference evidence="4" key="2">
    <citation type="submission" date="2021-03" db="EMBL/GenBank/DDBJ databases">
        <authorList>
            <person name="Jaffe A."/>
        </authorList>
    </citation>
    <scope>NUCLEOTIDE SEQUENCE</scope>
    <source>
        <strain evidence="4">RIFCSPLOWO2_01_FULL_43_13</strain>
    </source>
</reference>
<dbReference type="AlphaFoldDB" id="A0A7J4JZB3"/>
<keyword evidence="1" id="KW-0812">Transmembrane</keyword>
<protein>
    <submittedName>
        <fullName evidence="2">Uncharacterized protein</fullName>
    </submittedName>
</protein>
<reference evidence="4" key="3">
    <citation type="submission" date="2021-05" db="EMBL/GenBank/DDBJ databases">
        <title>Protein family content uncovers lineage relationships and bacterial pathway maintenance mechanisms in DPANN archaea.</title>
        <authorList>
            <person name="Castelle C.J."/>
            <person name="Meheust R."/>
            <person name="Jaffe A.L."/>
            <person name="Seitz K."/>
            <person name="Gong X."/>
            <person name="Baker B.J."/>
            <person name="Banfield J.F."/>
        </authorList>
    </citation>
    <scope>NUCLEOTIDE SEQUENCE</scope>
    <source>
        <strain evidence="4">RIFCSPLOWO2_01_FULL_43_13</strain>
    </source>
</reference>
<dbReference type="Proteomes" id="UP000680185">
    <property type="component" value="Unassembled WGS sequence"/>
</dbReference>
<sequence length="181" mass="20913">MARRLLNKALEKSNASKTLPPFVDADKILQELSEHWGFLQWSFKRIILPIVVFYIIIGLLAGEVVFGALFISLLAFLYANFLPDLDSFFPKEGKKAGWIKKRLALFFTPVFIYYILSQKIKPLSLGSEKAFHSRKALLEFSVFLFVFGLLIYWSFLNAFFLALFGFLGFLTHLLVDKQLRF</sequence>
<feature type="transmembrane region" description="Helical" evidence="1">
    <location>
        <begin position="136"/>
        <end position="153"/>
    </location>
</feature>
<evidence type="ECO:0000313" key="2">
    <source>
        <dbReference type="EMBL" id="HIH21605.1"/>
    </source>
</evidence>
<comment type="caution">
    <text evidence="2">The sequence shown here is derived from an EMBL/GenBank/DDBJ whole genome shotgun (WGS) entry which is preliminary data.</text>
</comment>
<feature type="transmembrane region" description="Helical" evidence="1">
    <location>
        <begin position="159"/>
        <end position="175"/>
    </location>
</feature>
<keyword evidence="1" id="KW-0472">Membrane</keyword>
<reference evidence="2 5" key="1">
    <citation type="journal article" date="2020" name="bioRxiv">
        <title>A rank-normalized archaeal taxonomy based on genome phylogeny resolves widespread incomplete and uneven classifications.</title>
        <authorList>
            <person name="Rinke C."/>
            <person name="Chuvochina M."/>
            <person name="Mussig A.J."/>
            <person name="Chaumeil P.-A."/>
            <person name="Waite D.W."/>
            <person name="Whitman W.B."/>
            <person name="Parks D.H."/>
            <person name="Hugenholtz P."/>
        </authorList>
    </citation>
    <scope>NUCLEOTIDE SEQUENCE</scope>
    <source>
        <strain evidence="2">UBA10191</strain>
    </source>
</reference>
<organism evidence="2 6">
    <name type="scientific">Candidatus Iainarchaeum sp</name>
    <dbReference type="NCBI Taxonomy" id="3101447"/>
    <lineage>
        <taxon>Archaea</taxon>
        <taxon>Candidatus Iainarchaeota</taxon>
        <taxon>Candidatus Iainarchaeia</taxon>
        <taxon>Candidatus Iainarchaeales</taxon>
        <taxon>Candidatus Iainarchaeaceae</taxon>
        <taxon>Candidatus Iainarchaeum</taxon>
    </lineage>
</organism>